<sequence>NFQLNRVYKRFIRAIAAPIRWAKNGVIVGPRYIKQDCCERVDLRRGENNNLIYITTQNCRLFETSFTSTGDSLASPEPSTTFEASSSLGRSVVCPSVSPLAFSTSSTLSFVASAAGSTSILAPSPDMLAVVVVASAWTHLVGSSSSKLRLATGVLDWSRTRERRFLSIVTGLATIPRKPLKSKRVRFGLSTISFTSSASDVDSGVMAFRLRVEPGAGVRRLSLWISEPTVTFRLDAESFNSVDLR</sequence>
<feature type="non-terminal residue" evidence="1">
    <location>
        <position position="1"/>
    </location>
</feature>
<evidence type="ECO:0000313" key="2">
    <source>
        <dbReference type="Proteomes" id="UP000682892"/>
    </source>
</evidence>
<dbReference type="EMBL" id="CH478461">
    <property type="protein sequence ID" value="EAT32951.1"/>
    <property type="molecule type" value="Genomic_DNA"/>
</dbReference>
<dbReference type="AlphaFoldDB" id="Q16FD2"/>
<protein>
    <submittedName>
        <fullName evidence="1">AAEL014812-PA</fullName>
    </submittedName>
</protein>
<dbReference type="Proteomes" id="UP000682892">
    <property type="component" value="Unassembled WGS sequence"/>
</dbReference>
<dbReference type="PaxDb" id="7159-AAEL014812-PA"/>
<proteinExistence type="predicted"/>
<reference evidence="1" key="3">
    <citation type="submission" date="2012-09" db="EMBL/GenBank/DDBJ databases">
        <authorList>
            <consortium name="VectorBase"/>
        </authorList>
    </citation>
    <scope>NUCLEOTIDE SEQUENCE</scope>
    <source>
        <strain evidence="1">Liverpool</strain>
    </source>
</reference>
<reference evidence="1" key="2">
    <citation type="journal article" date="2007" name="Science">
        <title>Genome sequence of Aedes aegypti, a major arbovirus vector.</title>
        <authorList>
            <person name="Nene V."/>
            <person name="Wortman J.R."/>
            <person name="Lawson D."/>
            <person name="Haas B."/>
            <person name="Kodira C."/>
            <person name="Tu Z.J."/>
            <person name="Loftus B."/>
            <person name="Xi Z."/>
            <person name="Megy K."/>
            <person name="Grabherr M."/>
            <person name="Ren Q."/>
            <person name="Zdobnov E.M."/>
            <person name="Lobo N.F."/>
            <person name="Campbell K.S."/>
            <person name="Brown S.E."/>
            <person name="Bonaldo M.F."/>
            <person name="Zhu J."/>
            <person name="Sinkins S.P."/>
            <person name="Hogenkamp D.G."/>
            <person name="Amedeo P."/>
            <person name="Arensburger P."/>
            <person name="Atkinson P.W."/>
            <person name="Bidwell S."/>
            <person name="Biedler J."/>
            <person name="Birney E."/>
            <person name="Bruggner R.V."/>
            <person name="Costas J."/>
            <person name="Coy M.R."/>
            <person name="Crabtree J."/>
            <person name="Crawford M."/>
            <person name="Debruyn B."/>
            <person name="Decaprio D."/>
            <person name="Eiglmeier K."/>
            <person name="Eisenstadt E."/>
            <person name="El-Dorry H."/>
            <person name="Gelbart W.M."/>
            <person name="Gomes S.L."/>
            <person name="Hammond M."/>
            <person name="Hannick L.I."/>
            <person name="Hogan J.R."/>
            <person name="Holmes M.H."/>
            <person name="Jaffe D."/>
            <person name="Johnston J.S."/>
            <person name="Kennedy R.C."/>
            <person name="Koo H."/>
            <person name="Kravitz S."/>
            <person name="Kriventseva E.V."/>
            <person name="Kulp D."/>
            <person name="Labutti K."/>
            <person name="Lee E."/>
            <person name="Li S."/>
            <person name="Lovin D.D."/>
            <person name="Mao C."/>
            <person name="Mauceli E."/>
            <person name="Menck C.F."/>
            <person name="Miller J.R."/>
            <person name="Montgomery P."/>
            <person name="Mori A."/>
            <person name="Nascimento A.L."/>
            <person name="Naveira H.F."/>
            <person name="Nusbaum C."/>
            <person name="O'leary S."/>
            <person name="Orvis J."/>
            <person name="Pertea M."/>
            <person name="Quesneville H."/>
            <person name="Reidenbach K.R."/>
            <person name="Rogers Y.H."/>
            <person name="Roth C.W."/>
            <person name="Schneider J.R."/>
            <person name="Schatz M."/>
            <person name="Shumway M."/>
            <person name="Stanke M."/>
            <person name="Stinson E.O."/>
            <person name="Tubio J.M."/>
            <person name="Vanzee J.P."/>
            <person name="Verjovski-Almeida S."/>
            <person name="Werner D."/>
            <person name="White O."/>
            <person name="Wyder S."/>
            <person name="Zeng Q."/>
            <person name="Zhao Q."/>
            <person name="Zhao Y."/>
            <person name="Hill C.A."/>
            <person name="Raikhel A.S."/>
            <person name="Soares M.B."/>
            <person name="Knudson D.L."/>
            <person name="Lee N.H."/>
            <person name="Galagan J."/>
            <person name="Salzberg S.L."/>
            <person name="Paulsen I.T."/>
            <person name="Dimopoulos G."/>
            <person name="Collins F.H."/>
            <person name="Birren B."/>
            <person name="Fraser-Liggett C.M."/>
            <person name="Severson D.W."/>
        </authorList>
    </citation>
    <scope>NUCLEOTIDE SEQUENCE [LARGE SCALE GENOMIC DNA]</scope>
    <source>
        <strain evidence="1">Liverpool</strain>
    </source>
</reference>
<evidence type="ECO:0000313" key="1">
    <source>
        <dbReference type="EMBL" id="EAT32951.1"/>
    </source>
</evidence>
<organism evidence="1 2">
    <name type="scientific">Aedes aegypti</name>
    <name type="common">Yellowfever mosquito</name>
    <name type="synonym">Culex aegypti</name>
    <dbReference type="NCBI Taxonomy" id="7159"/>
    <lineage>
        <taxon>Eukaryota</taxon>
        <taxon>Metazoa</taxon>
        <taxon>Ecdysozoa</taxon>
        <taxon>Arthropoda</taxon>
        <taxon>Hexapoda</taxon>
        <taxon>Insecta</taxon>
        <taxon>Pterygota</taxon>
        <taxon>Neoptera</taxon>
        <taxon>Endopterygota</taxon>
        <taxon>Diptera</taxon>
        <taxon>Nematocera</taxon>
        <taxon>Culicoidea</taxon>
        <taxon>Culicidae</taxon>
        <taxon>Culicinae</taxon>
        <taxon>Aedini</taxon>
        <taxon>Aedes</taxon>
        <taxon>Stegomyia</taxon>
    </lineage>
</organism>
<dbReference type="HOGENOM" id="CLU_1135850_0_0_1"/>
<accession>Q16FD2</accession>
<name>Q16FD2_AEDAE</name>
<reference evidence="1" key="1">
    <citation type="submission" date="2005-10" db="EMBL/GenBank/DDBJ databases">
        <authorList>
            <person name="Loftus B.J."/>
            <person name="Nene V.M."/>
            <person name="Hannick L.I."/>
            <person name="Bidwell S."/>
            <person name="Haas B."/>
            <person name="Amedeo P."/>
            <person name="Orvis J."/>
            <person name="Wortman J.R."/>
            <person name="White O.R."/>
            <person name="Salzberg S."/>
            <person name="Shumway M."/>
            <person name="Koo H."/>
            <person name="Zhao Y."/>
            <person name="Holmes M."/>
            <person name="Miller J."/>
            <person name="Schatz M."/>
            <person name="Pop M."/>
            <person name="Pai G."/>
            <person name="Utterback T."/>
            <person name="Rogers Y.-H."/>
            <person name="Kravitz S."/>
            <person name="Fraser C.M."/>
        </authorList>
    </citation>
    <scope>NUCLEOTIDE SEQUENCE</scope>
    <source>
        <strain evidence="1">Liverpool</strain>
    </source>
</reference>
<gene>
    <name evidence="1" type="ORF">AaeL_AAEL014812</name>
</gene>